<dbReference type="Gene3D" id="3.40.630.30">
    <property type="match status" value="1"/>
</dbReference>
<dbReference type="EMBL" id="WBZB01000032">
    <property type="protein sequence ID" value="KAB3529421.1"/>
    <property type="molecule type" value="Genomic_DNA"/>
</dbReference>
<evidence type="ECO:0000259" key="1">
    <source>
        <dbReference type="PROSITE" id="PS51186"/>
    </source>
</evidence>
<dbReference type="Proteomes" id="UP000465601">
    <property type="component" value="Unassembled WGS sequence"/>
</dbReference>
<evidence type="ECO:0000313" key="3">
    <source>
        <dbReference type="Proteomes" id="UP000465601"/>
    </source>
</evidence>
<reference evidence="2 3" key="1">
    <citation type="submission" date="2019-10" db="EMBL/GenBank/DDBJ databases">
        <title>Alkaliphilus serpentinus sp. nov. and Alkaliphilus pronyensis sp. nov., two novel anaerobic alkaliphilic species isolated from the serpentinized-hosted hydrothermal field of the Prony Bay (New Caledonia).</title>
        <authorList>
            <person name="Postec A."/>
        </authorList>
    </citation>
    <scope>NUCLEOTIDE SEQUENCE [LARGE SCALE GENOMIC DNA]</scope>
    <source>
        <strain evidence="2 3">LacT</strain>
    </source>
</reference>
<dbReference type="PROSITE" id="PS51186">
    <property type="entry name" value="GNAT"/>
    <property type="match status" value="1"/>
</dbReference>
<accession>A0A833M9C3</accession>
<dbReference type="OrthoDB" id="95438at2"/>
<keyword evidence="3" id="KW-1185">Reference proteome</keyword>
<comment type="caution">
    <text evidence="2">The sequence shown here is derived from an EMBL/GenBank/DDBJ whole genome shotgun (WGS) entry which is preliminary data.</text>
</comment>
<organism evidence="2 3">
    <name type="scientific">Alkaliphilus serpentinus</name>
    <dbReference type="NCBI Taxonomy" id="1482731"/>
    <lineage>
        <taxon>Bacteria</taxon>
        <taxon>Bacillati</taxon>
        <taxon>Bacillota</taxon>
        <taxon>Clostridia</taxon>
        <taxon>Peptostreptococcales</taxon>
        <taxon>Natronincolaceae</taxon>
        <taxon>Alkaliphilus</taxon>
    </lineage>
</organism>
<feature type="domain" description="N-acetyltransferase" evidence="1">
    <location>
        <begin position="3"/>
        <end position="153"/>
    </location>
</feature>
<sequence>MKIEYREYNSRDEEELKQMIRGLYKEDQEREEIDDIKIHKTIREFMKNPSKLKIIIISYDNHVVGYSILIPFWSNEYGGNIIHIDELFIKGKYRNQGIGRDFIKNSKEFFEEVAALAMEVTSANRRALSLYRSLGFLEGNNKHLIYKLPLGLR</sequence>
<dbReference type="CDD" id="cd04301">
    <property type="entry name" value="NAT_SF"/>
    <property type="match status" value="1"/>
</dbReference>
<dbReference type="Pfam" id="PF00583">
    <property type="entry name" value="Acetyltransf_1"/>
    <property type="match status" value="1"/>
</dbReference>
<protein>
    <submittedName>
        <fullName evidence="2">GNAT family N-acetyltransferase</fullName>
    </submittedName>
</protein>
<proteinExistence type="predicted"/>
<dbReference type="RefSeq" id="WP_151866084.1">
    <property type="nucleotide sequence ID" value="NZ_WBZB01000032.1"/>
</dbReference>
<dbReference type="AlphaFoldDB" id="A0A833M9C3"/>
<dbReference type="GO" id="GO:0016747">
    <property type="term" value="F:acyltransferase activity, transferring groups other than amino-acyl groups"/>
    <property type="evidence" value="ECO:0007669"/>
    <property type="project" value="InterPro"/>
</dbReference>
<keyword evidence="2" id="KW-0808">Transferase</keyword>
<name>A0A833M9C3_9FIRM</name>
<gene>
    <name evidence="2" type="ORF">F8153_09315</name>
</gene>
<dbReference type="SUPFAM" id="SSF55729">
    <property type="entry name" value="Acyl-CoA N-acyltransferases (Nat)"/>
    <property type="match status" value="1"/>
</dbReference>
<evidence type="ECO:0000313" key="2">
    <source>
        <dbReference type="EMBL" id="KAB3529421.1"/>
    </source>
</evidence>
<dbReference type="InterPro" id="IPR000182">
    <property type="entry name" value="GNAT_dom"/>
</dbReference>
<dbReference type="InterPro" id="IPR016181">
    <property type="entry name" value="Acyl_CoA_acyltransferase"/>
</dbReference>